<dbReference type="InterPro" id="IPR001519">
    <property type="entry name" value="Ferritin"/>
</dbReference>
<dbReference type="PANTHER" id="PTHR11431">
    <property type="entry name" value="FERRITIN"/>
    <property type="match status" value="1"/>
</dbReference>
<dbReference type="GO" id="GO:0006826">
    <property type="term" value="P:iron ion transport"/>
    <property type="evidence" value="ECO:0007669"/>
    <property type="project" value="InterPro"/>
</dbReference>
<feature type="binding site" evidence="5">
    <location>
        <position position="127"/>
    </location>
    <ligand>
        <name>Fe cation</name>
        <dbReference type="ChEBI" id="CHEBI:24875"/>
        <label>1</label>
    </ligand>
</feature>
<dbReference type="CDD" id="cd01055">
    <property type="entry name" value="Nonheme_Ferritin"/>
    <property type="match status" value="1"/>
</dbReference>
<dbReference type="InterPro" id="IPR012347">
    <property type="entry name" value="Ferritin-like"/>
</dbReference>
<dbReference type="Pfam" id="PF00210">
    <property type="entry name" value="Ferritin"/>
    <property type="match status" value="1"/>
</dbReference>
<evidence type="ECO:0000256" key="3">
    <source>
        <dbReference type="ARBA" id="ARBA00023002"/>
    </source>
</evidence>
<dbReference type="InterPro" id="IPR009078">
    <property type="entry name" value="Ferritin-like_SF"/>
</dbReference>
<feature type="binding site" evidence="5">
    <location>
        <position position="53"/>
    </location>
    <ligand>
        <name>Fe cation</name>
        <dbReference type="ChEBI" id="CHEBI:24875"/>
        <label>1</label>
    </ligand>
</feature>
<dbReference type="AlphaFoldDB" id="A0A2S0WNU2"/>
<dbReference type="PROSITE" id="PS50905">
    <property type="entry name" value="FERRITIN_LIKE"/>
    <property type="match status" value="1"/>
</dbReference>
<proteinExistence type="predicted"/>
<dbReference type="GO" id="GO:0004322">
    <property type="term" value="F:ferroxidase activity"/>
    <property type="evidence" value="ECO:0007669"/>
    <property type="project" value="TreeGrafter"/>
</dbReference>
<gene>
    <name evidence="6" type="ORF">C3E78_12400</name>
</gene>
<dbReference type="Gene3D" id="1.20.1260.10">
    <property type="match status" value="1"/>
</dbReference>
<accession>A0A2S0WNU2</accession>
<dbReference type="SUPFAM" id="SSF47240">
    <property type="entry name" value="Ferritin-like"/>
    <property type="match status" value="1"/>
</dbReference>
<dbReference type="GO" id="GO:0008199">
    <property type="term" value="F:ferric iron binding"/>
    <property type="evidence" value="ECO:0007669"/>
    <property type="project" value="InterPro"/>
</dbReference>
<keyword evidence="4 5" id="KW-0408">Iron</keyword>
<dbReference type="InterPro" id="IPR041719">
    <property type="entry name" value="Ferritin_prok"/>
</dbReference>
<evidence type="ECO:0000313" key="6">
    <source>
        <dbReference type="EMBL" id="AWB92940.1"/>
    </source>
</evidence>
<name>A0A2S0WNU2_9ACTN</name>
<feature type="binding site" evidence="5">
    <location>
        <position position="50"/>
    </location>
    <ligand>
        <name>Fe cation</name>
        <dbReference type="ChEBI" id="CHEBI:24875"/>
        <label>1</label>
    </ligand>
</feature>
<dbReference type="GO" id="GO:0006879">
    <property type="term" value="P:intracellular iron ion homeostasis"/>
    <property type="evidence" value="ECO:0007669"/>
    <property type="project" value="UniProtKB-KW"/>
</dbReference>
<feature type="binding site" evidence="5">
    <location>
        <position position="94"/>
    </location>
    <ligand>
        <name>Fe cation</name>
        <dbReference type="ChEBI" id="CHEBI:24875"/>
        <label>1</label>
    </ligand>
</feature>
<dbReference type="Proteomes" id="UP000244384">
    <property type="component" value="Chromosome"/>
</dbReference>
<evidence type="ECO:0000256" key="1">
    <source>
        <dbReference type="ARBA" id="ARBA00022434"/>
    </source>
</evidence>
<evidence type="ECO:0000313" key="7">
    <source>
        <dbReference type="Proteomes" id="UP000244384"/>
    </source>
</evidence>
<dbReference type="EMBL" id="CP026952">
    <property type="protein sequence ID" value="AWB92940.1"/>
    <property type="molecule type" value="Genomic_DNA"/>
</dbReference>
<keyword evidence="3" id="KW-0560">Oxidoreductase</keyword>
<evidence type="ECO:0000256" key="4">
    <source>
        <dbReference type="ARBA" id="ARBA00023004"/>
    </source>
</evidence>
<organism evidence="6 7">
    <name type="scientific">Aeromicrobium chenweiae</name>
    <dbReference type="NCBI Taxonomy" id="2079793"/>
    <lineage>
        <taxon>Bacteria</taxon>
        <taxon>Bacillati</taxon>
        <taxon>Actinomycetota</taxon>
        <taxon>Actinomycetes</taxon>
        <taxon>Propionibacteriales</taxon>
        <taxon>Nocardioidaceae</taxon>
        <taxon>Aeromicrobium</taxon>
    </lineage>
</organism>
<accession>A0A5F2F5X2</accession>
<evidence type="ECO:0000256" key="2">
    <source>
        <dbReference type="ARBA" id="ARBA00022723"/>
    </source>
</evidence>
<dbReference type="PANTHER" id="PTHR11431:SF127">
    <property type="entry name" value="BACTERIAL NON-HEME FERRITIN"/>
    <property type="match status" value="1"/>
</dbReference>
<dbReference type="OrthoDB" id="9801481at2"/>
<reference evidence="7" key="1">
    <citation type="submission" date="2018-01" db="EMBL/GenBank/DDBJ databases">
        <authorList>
            <person name="Li J."/>
        </authorList>
    </citation>
    <scope>NUCLEOTIDE SEQUENCE [LARGE SCALE GENOMIC DNA]</scope>
    <source>
        <strain evidence="7">592</strain>
    </source>
</reference>
<dbReference type="KEGG" id="aez:C3E78_12400"/>
<keyword evidence="2 5" id="KW-0479">Metal-binding</keyword>
<keyword evidence="7" id="KW-1185">Reference proteome</keyword>
<feature type="binding site" evidence="5">
    <location>
        <position position="17"/>
    </location>
    <ligand>
        <name>Fe cation</name>
        <dbReference type="ChEBI" id="CHEBI:24875"/>
        <label>1</label>
    </ligand>
</feature>
<dbReference type="InterPro" id="IPR009040">
    <property type="entry name" value="Ferritin-like_diiron"/>
</dbReference>
<evidence type="ECO:0000256" key="5">
    <source>
        <dbReference type="PIRSR" id="PIRSR601519-1"/>
    </source>
</evidence>
<keyword evidence="1" id="KW-0409">Iron storage</keyword>
<dbReference type="InterPro" id="IPR008331">
    <property type="entry name" value="Ferritin_DPS_dom"/>
</dbReference>
<dbReference type="GO" id="GO:0008198">
    <property type="term" value="F:ferrous iron binding"/>
    <property type="evidence" value="ECO:0007669"/>
    <property type="project" value="TreeGrafter"/>
</dbReference>
<dbReference type="GO" id="GO:0005829">
    <property type="term" value="C:cytosol"/>
    <property type="evidence" value="ECO:0007669"/>
    <property type="project" value="TreeGrafter"/>
</dbReference>
<sequence length="174" mass="19692">MAAPAFVERLNEQIGHEFAAHQQYVAIATYYDALTMPQMAALFYQQAREERDHAMMMVQYLLDADHVPVIPALPAPRVDFADVVEPVAAALEQERRVTAQINDLTRIARENHDYASDQFMQWFIKEQVEELSKMSDLLAVVTRSKADYERIEDWVAREDKAAGDDPTAPPIAGA</sequence>
<protein>
    <submittedName>
        <fullName evidence="6">Bacterioferritin</fullName>
    </submittedName>
</protein>